<comment type="caution">
    <text evidence="3">The sequence shown here is derived from an EMBL/GenBank/DDBJ whole genome shotgun (WGS) entry which is preliminary data.</text>
</comment>
<evidence type="ECO:0000313" key="3">
    <source>
        <dbReference type="EMBL" id="GAQ94695.1"/>
    </source>
</evidence>
<dbReference type="RefSeq" id="WP_059176125.1">
    <property type="nucleotide sequence ID" value="NZ_BCNO01000001.1"/>
</dbReference>
<keyword evidence="4" id="KW-1185">Reference proteome</keyword>
<feature type="transmembrane region" description="Helical" evidence="1">
    <location>
        <begin position="39"/>
        <end position="58"/>
    </location>
</feature>
<sequence length="119" mass="13341">MRQIKPGHVPSKIGFFSSIAAIIFAIFWILGAVEIGAPFVFPLFGIVFIIIGIAYARYSYKNAFGEKLISVYDIVDYSEENEIIERKINDTGVINYSPYCGNPVKESFSFCPKCGKKIK</sequence>
<feature type="transmembrane region" description="Helical" evidence="1">
    <location>
        <begin position="12"/>
        <end position="33"/>
    </location>
</feature>
<dbReference type="EMBL" id="BCNO01000001">
    <property type="protein sequence ID" value="GAQ94695.1"/>
    <property type="molecule type" value="Genomic_DNA"/>
</dbReference>
<dbReference type="Proteomes" id="UP000054976">
    <property type="component" value="Unassembled WGS sequence"/>
</dbReference>
<dbReference type="STRING" id="86166.TAGGR_1880"/>
<evidence type="ECO:0000313" key="4">
    <source>
        <dbReference type="Proteomes" id="UP000054976"/>
    </source>
</evidence>
<dbReference type="Pfam" id="PF13240">
    <property type="entry name" value="Zn_Ribbon_1"/>
    <property type="match status" value="1"/>
</dbReference>
<gene>
    <name evidence="3" type="ORF">TAGGR_1880</name>
</gene>
<organism evidence="3 4">
    <name type="scientific">Thermodesulfovibrio aggregans</name>
    <dbReference type="NCBI Taxonomy" id="86166"/>
    <lineage>
        <taxon>Bacteria</taxon>
        <taxon>Pseudomonadati</taxon>
        <taxon>Nitrospirota</taxon>
        <taxon>Thermodesulfovibrionia</taxon>
        <taxon>Thermodesulfovibrionales</taxon>
        <taxon>Thermodesulfovibrionaceae</taxon>
        <taxon>Thermodesulfovibrio</taxon>
    </lineage>
</organism>
<accession>A0A0U9HNQ8</accession>
<protein>
    <recommendedName>
        <fullName evidence="2">Zinc-ribbon domain-containing protein</fullName>
    </recommendedName>
</protein>
<keyword evidence="1" id="KW-1133">Transmembrane helix</keyword>
<dbReference type="AlphaFoldDB" id="A0A0U9HNQ8"/>
<name>A0A0U9HNQ8_9BACT</name>
<evidence type="ECO:0000259" key="2">
    <source>
        <dbReference type="Pfam" id="PF13240"/>
    </source>
</evidence>
<evidence type="ECO:0000256" key="1">
    <source>
        <dbReference type="SAM" id="Phobius"/>
    </source>
</evidence>
<reference evidence="4" key="1">
    <citation type="submission" date="2016-01" db="EMBL/GenBank/DDBJ databases">
        <title>Draft genome sequence of Thermodesulfovibrio aggregans strain TGE-P1.</title>
        <authorList>
            <person name="Sekiguchi Y."/>
            <person name="Ohashi A."/>
            <person name="Matsuura N."/>
            <person name="Tourlousse M.D."/>
        </authorList>
    </citation>
    <scope>NUCLEOTIDE SEQUENCE [LARGE SCALE GENOMIC DNA]</scope>
    <source>
        <strain evidence="4">TGE-P1</strain>
    </source>
</reference>
<keyword evidence="1" id="KW-0812">Transmembrane</keyword>
<dbReference type="InterPro" id="IPR026870">
    <property type="entry name" value="Zinc_ribbon_dom"/>
</dbReference>
<feature type="domain" description="Zinc-ribbon" evidence="2">
    <location>
        <begin position="98"/>
        <end position="117"/>
    </location>
</feature>
<proteinExistence type="predicted"/>
<keyword evidence="1" id="KW-0472">Membrane</keyword>